<evidence type="ECO:0000313" key="2">
    <source>
        <dbReference type="EMBL" id="CAF1453160.1"/>
    </source>
</evidence>
<protein>
    <submittedName>
        <fullName evidence="1">Uncharacterized protein</fullName>
    </submittedName>
</protein>
<dbReference type="EMBL" id="CAJNOR010000257">
    <property type="protein sequence ID" value="CAF0857849.1"/>
    <property type="molecule type" value="Genomic_DNA"/>
</dbReference>
<evidence type="ECO:0000313" key="3">
    <source>
        <dbReference type="Proteomes" id="UP000663828"/>
    </source>
</evidence>
<sequence>MSLGWWKGLDASASVVTIDGYPLGQVNKLRHRQEYTNPIAKCSLFKLYFELKKNLSSPSVTTYAQAKAFSSNLPRDEFMTKYPG</sequence>
<organism evidence="1 3">
    <name type="scientific">Adineta ricciae</name>
    <name type="common">Rotifer</name>
    <dbReference type="NCBI Taxonomy" id="249248"/>
    <lineage>
        <taxon>Eukaryota</taxon>
        <taxon>Metazoa</taxon>
        <taxon>Spiralia</taxon>
        <taxon>Gnathifera</taxon>
        <taxon>Rotifera</taxon>
        <taxon>Eurotatoria</taxon>
        <taxon>Bdelloidea</taxon>
        <taxon>Adinetida</taxon>
        <taxon>Adinetidae</taxon>
        <taxon>Adineta</taxon>
    </lineage>
</organism>
<dbReference type="AlphaFoldDB" id="A0A813WH77"/>
<dbReference type="Proteomes" id="UP000663828">
    <property type="component" value="Unassembled WGS sequence"/>
</dbReference>
<name>A0A813WH77_ADIRI</name>
<reference evidence="1" key="1">
    <citation type="submission" date="2021-02" db="EMBL/GenBank/DDBJ databases">
        <authorList>
            <person name="Nowell W R."/>
        </authorList>
    </citation>
    <scope>NUCLEOTIDE SEQUENCE</scope>
</reference>
<keyword evidence="3" id="KW-1185">Reference proteome</keyword>
<proteinExistence type="predicted"/>
<dbReference type="EMBL" id="CAJNOJ010000451">
    <property type="protein sequence ID" value="CAF1453160.1"/>
    <property type="molecule type" value="Genomic_DNA"/>
</dbReference>
<accession>A0A813WH77</accession>
<comment type="caution">
    <text evidence="1">The sequence shown here is derived from an EMBL/GenBank/DDBJ whole genome shotgun (WGS) entry which is preliminary data.</text>
</comment>
<evidence type="ECO:0000313" key="1">
    <source>
        <dbReference type="EMBL" id="CAF0857849.1"/>
    </source>
</evidence>
<gene>
    <name evidence="2" type="ORF">EDS130_LOCUS39651</name>
    <name evidence="1" type="ORF">XAT740_LOCUS5825</name>
</gene>
<dbReference type="Proteomes" id="UP000663852">
    <property type="component" value="Unassembled WGS sequence"/>
</dbReference>
<dbReference type="OrthoDB" id="416253at2759"/>